<evidence type="ECO:0000313" key="2">
    <source>
        <dbReference type="Proteomes" id="UP000606721"/>
    </source>
</evidence>
<evidence type="ECO:0000313" key="1">
    <source>
        <dbReference type="EMBL" id="MBD2277886.1"/>
    </source>
</evidence>
<gene>
    <name evidence="1" type="ORF">H6F99_05995</name>
</gene>
<keyword evidence="2" id="KW-1185">Reference proteome</keyword>
<comment type="caution">
    <text evidence="1">The sequence shown here is derived from an EMBL/GenBank/DDBJ whole genome shotgun (WGS) entry which is preliminary data.</text>
</comment>
<organism evidence="1 2">
    <name type="scientific">Aphanizomenon flos-aquae FACHB-1040</name>
    <dbReference type="NCBI Taxonomy" id="2692887"/>
    <lineage>
        <taxon>Bacteria</taxon>
        <taxon>Bacillati</taxon>
        <taxon>Cyanobacteriota</taxon>
        <taxon>Cyanophyceae</taxon>
        <taxon>Nostocales</taxon>
        <taxon>Aphanizomenonaceae</taxon>
        <taxon>Aphanizomenon</taxon>
    </lineage>
</organism>
<proteinExistence type="predicted"/>
<name>A0ABR8BTY3_APHFL</name>
<sequence>MANIQIFEINEDGELLVNDPALAGVLEELKPEELNMIVGGKWAGFFCFNSNGECKLPAQKLPPNSLLA</sequence>
<accession>A0ABR8BTY3</accession>
<protein>
    <submittedName>
        <fullName evidence="1">Uncharacterized protein</fullName>
    </submittedName>
</protein>
<dbReference type="Proteomes" id="UP000606721">
    <property type="component" value="Unassembled WGS sequence"/>
</dbReference>
<dbReference type="RefSeq" id="WP_190382529.1">
    <property type="nucleotide sequence ID" value="NZ_JACJQT010000011.1"/>
</dbReference>
<reference evidence="1 2" key="1">
    <citation type="journal article" date="2020" name="ISME J.">
        <title>Comparative genomics reveals insights into cyanobacterial evolution and habitat adaptation.</title>
        <authorList>
            <person name="Chen M.Y."/>
            <person name="Teng W.K."/>
            <person name="Zhao L."/>
            <person name="Hu C.X."/>
            <person name="Zhou Y.K."/>
            <person name="Han B.P."/>
            <person name="Song L.R."/>
            <person name="Shu W.S."/>
        </authorList>
    </citation>
    <scope>NUCLEOTIDE SEQUENCE [LARGE SCALE GENOMIC DNA]</scope>
    <source>
        <strain evidence="1 2">FACHB-1040</strain>
    </source>
</reference>
<dbReference type="EMBL" id="JACJQT010000011">
    <property type="protein sequence ID" value="MBD2277886.1"/>
    <property type="molecule type" value="Genomic_DNA"/>
</dbReference>